<comment type="caution">
    <text evidence="1">The sequence shown here is derived from an EMBL/GenBank/DDBJ whole genome shotgun (WGS) entry which is preliminary data.</text>
</comment>
<protein>
    <submittedName>
        <fullName evidence="1">Ankyrin repeat domain-containing protein</fullName>
    </submittedName>
</protein>
<dbReference type="Gene3D" id="1.25.40.20">
    <property type="entry name" value="Ankyrin repeat-containing domain"/>
    <property type="match status" value="1"/>
</dbReference>
<reference evidence="1 2" key="1">
    <citation type="submission" date="2018-12" db="EMBL/GenBank/DDBJ databases">
        <title>Dyella dinghuensis sp. nov. DHOA06 and Dyella choica sp. nov. 4M-K27, isolated from forest soil.</title>
        <authorList>
            <person name="Qiu L.-H."/>
            <person name="Gao Z.-H."/>
        </authorList>
    </citation>
    <scope>NUCLEOTIDE SEQUENCE [LARGE SCALE GENOMIC DNA]</scope>
    <source>
        <strain evidence="1 2">DHOA06</strain>
    </source>
</reference>
<dbReference type="InterPro" id="IPR051616">
    <property type="entry name" value="Cul2-RING_E3_ligase_SR"/>
</dbReference>
<dbReference type="PANTHER" id="PTHR46224:SF61">
    <property type="entry name" value="ANKYRIN-LIKE PROTEIN"/>
    <property type="match status" value="1"/>
</dbReference>
<organism evidence="1 2">
    <name type="scientific">Dyella dinghuensis</name>
    <dbReference type="NCBI Taxonomy" id="1920169"/>
    <lineage>
        <taxon>Bacteria</taxon>
        <taxon>Pseudomonadati</taxon>
        <taxon>Pseudomonadota</taxon>
        <taxon>Gammaproteobacteria</taxon>
        <taxon>Lysobacterales</taxon>
        <taxon>Rhodanobacteraceae</taxon>
        <taxon>Dyella</taxon>
    </lineage>
</organism>
<accession>A0A432LP89</accession>
<sequence>MLLASCNMPESSGGSVQQPLFSADQVFKDPDAQALANAAARGDVDEARYLMKDEHVNPDTIFADDDSGMPLIAWPVFNLNPAGLKAMLDNGADPNARKAGERIAYNSDGSSESFHKHDSALVWAARQDDPIYLKLLLDHGGDPNTRNMDHDTLLFQAFIWHRQWKNVQTLVEHGADVNVHSGSGSILYDFATSGGFEQAYWLLQHGADPKSAAIADPIPPSTETRYPVIESVFWYPTNPKRADWLDWQRKCQQWLLSHGYKRPPLSAPFRDWRKPFGLPYEEKDIPLL</sequence>
<name>A0A432LP89_9GAMM</name>
<dbReference type="EMBL" id="RYZR01000008">
    <property type="protein sequence ID" value="RUL61662.1"/>
    <property type="molecule type" value="Genomic_DNA"/>
</dbReference>
<dbReference type="InterPro" id="IPR036770">
    <property type="entry name" value="Ankyrin_rpt-contain_sf"/>
</dbReference>
<proteinExistence type="predicted"/>
<dbReference type="InterPro" id="IPR002110">
    <property type="entry name" value="Ankyrin_rpt"/>
</dbReference>
<dbReference type="SUPFAM" id="SSF48403">
    <property type="entry name" value="Ankyrin repeat"/>
    <property type="match status" value="1"/>
</dbReference>
<keyword evidence="2" id="KW-1185">Reference proteome</keyword>
<dbReference type="Pfam" id="PF00023">
    <property type="entry name" value="Ank"/>
    <property type="match status" value="1"/>
</dbReference>
<dbReference type="AlphaFoldDB" id="A0A432LP89"/>
<evidence type="ECO:0000313" key="2">
    <source>
        <dbReference type="Proteomes" id="UP000267077"/>
    </source>
</evidence>
<dbReference type="PANTHER" id="PTHR46224">
    <property type="entry name" value="ANKYRIN REPEAT FAMILY PROTEIN"/>
    <property type="match status" value="1"/>
</dbReference>
<dbReference type="SMART" id="SM00248">
    <property type="entry name" value="ANK"/>
    <property type="match status" value="3"/>
</dbReference>
<gene>
    <name evidence="1" type="ORF">EKH79_18445</name>
</gene>
<evidence type="ECO:0000313" key="1">
    <source>
        <dbReference type="EMBL" id="RUL61662.1"/>
    </source>
</evidence>
<dbReference type="Proteomes" id="UP000267077">
    <property type="component" value="Unassembled WGS sequence"/>
</dbReference>